<name>A0AAN5D2L1_9BILA</name>
<accession>A0AAN5D2L1</accession>
<dbReference type="Proteomes" id="UP001328107">
    <property type="component" value="Unassembled WGS sequence"/>
</dbReference>
<dbReference type="AlphaFoldDB" id="A0AAN5D2L1"/>
<protein>
    <submittedName>
        <fullName evidence="1">Uncharacterized protein</fullName>
    </submittedName>
</protein>
<comment type="caution">
    <text evidence="1">The sequence shown here is derived from an EMBL/GenBank/DDBJ whole genome shotgun (WGS) entry which is preliminary data.</text>
</comment>
<gene>
    <name evidence="1" type="ORF">PMAYCL1PPCAC_25638</name>
</gene>
<reference evidence="2" key="1">
    <citation type="submission" date="2022-10" db="EMBL/GenBank/DDBJ databases">
        <title>Genome assembly of Pristionchus species.</title>
        <authorList>
            <person name="Yoshida K."/>
            <person name="Sommer R.J."/>
        </authorList>
    </citation>
    <scope>NUCLEOTIDE SEQUENCE [LARGE SCALE GENOMIC DNA]</scope>
    <source>
        <strain evidence="2">RS5460</strain>
    </source>
</reference>
<evidence type="ECO:0000313" key="1">
    <source>
        <dbReference type="EMBL" id="GMR55443.1"/>
    </source>
</evidence>
<evidence type="ECO:0000313" key="2">
    <source>
        <dbReference type="Proteomes" id="UP001328107"/>
    </source>
</evidence>
<feature type="non-terminal residue" evidence="1">
    <location>
        <position position="1"/>
    </location>
</feature>
<organism evidence="1 2">
    <name type="scientific">Pristionchus mayeri</name>
    <dbReference type="NCBI Taxonomy" id="1317129"/>
    <lineage>
        <taxon>Eukaryota</taxon>
        <taxon>Metazoa</taxon>
        <taxon>Ecdysozoa</taxon>
        <taxon>Nematoda</taxon>
        <taxon>Chromadorea</taxon>
        <taxon>Rhabditida</taxon>
        <taxon>Rhabditina</taxon>
        <taxon>Diplogasteromorpha</taxon>
        <taxon>Diplogasteroidea</taxon>
        <taxon>Neodiplogasteridae</taxon>
        <taxon>Pristionchus</taxon>
    </lineage>
</organism>
<dbReference type="EMBL" id="BTRK01000005">
    <property type="protein sequence ID" value="GMR55443.1"/>
    <property type="molecule type" value="Genomic_DNA"/>
</dbReference>
<keyword evidence="2" id="KW-1185">Reference proteome</keyword>
<sequence>IEDGMAKYTYPFEMSEISSDVNDVKMTCVKLLSYKDEHLAMAGFCPPISIDFPSLNYKFEFRLRDNPLHCPGEFSVIFGEMNYFRGTSVRCEIGRIVNEFGVRLDSFGVEKLECNPLSSSTGSYEVSSTSNPATRTCPAPKPIASSEFPEPWAKERDIGEGSVGGKHLGCVICCLSTFEIFAFSSS</sequence>
<proteinExistence type="predicted"/>